<feature type="domain" description="Immunoglobulin C1-set" evidence="3">
    <location>
        <begin position="46"/>
        <end position="73"/>
    </location>
</feature>
<dbReference type="SUPFAM" id="SSF48726">
    <property type="entry name" value="Immunoglobulin"/>
    <property type="match status" value="1"/>
</dbReference>
<keyword evidence="1" id="KW-0393">Immunoglobulin domain</keyword>
<dbReference type="PANTHER" id="PTHR19944">
    <property type="entry name" value="MHC CLASS II-RELATED"/>
    <property type="match status" value="1"/>
</dbReference>
<evidence type="ECO:0000313" key="5">
    <source>
        <dbReference type="Proteomes" id="UP000261340"/>
    </source>
</evidence>
<reference evidence="4" key="1">
    <citation type="submission" date="2025-08" db="UniProtKB">
        <authorList>
            <consortium name="Ensembl"/>
        </authorList>
    </citation>
    <scope>IDENTIFICATION</scope>
</reference>
<evidence type="ECO:0000256" key="1">
    <source>
        <dbReference type="ARBA" id="ARBA00023319"/>
    </source>
</evidence>
<keyword evidence="5" id="KW-1185">Reference proteome</keyword>
<keyword evidence="2" id="KW-0732">Signal</keyword>
<dbReference type="Ensembl" id="ENSACIT00000009951.1">
    <property type="protein sequence ID" value="ENSACIP00000009664.1"/>
    <property type="gene ID" value="ENSACIG00000007447.1"/>
</dbReference>
<dbReference type="InterPro" id="IPR003006">
    <property type="entry name" value="Ig/MHC_CS"/>
</dbReference>
<name>A0A3Q0RBX0_AMPCI</name>
<dbReference type="PANTHER" id="PTHR19944:SF62">
    <property type="entry name" value="BETA-2-MICROGLOBULIN"/>
    <property type="match status" value="1"/>
</dbReference>
<protein>
    <submittedName>
        <fullName evidence="4">Beta-2-microglobulin, like</fullName>
    </submittedName>
</protein>
<dbReference type="InterPro" id="IPR013783">
    <property type="entry name" value="Ig-like_fold"/>
</dbReference>
<sequence>MKAALCLAVIAVIYCTVESKYSAPKVMVYSRNPGEYGKDNVIICHDWHFHLTKHASFTPREGESYTCKVTHGSHEPKIYKWESNM</sequence>
<feature type="chain" id="PRO_5018647493" evidence="2">
    <location>
        <begin position="20"/>
        <end position="85"/>
    </location>
</feature>
<organism evidence="4 5">
    <name type="scientific">Amphilophus citrinellus</name>
    <name type="common">Midas cichlid</name>
    <name type="synonym">Cichlasoma citrinellum</name>
    <dbReference type="NCBI Taxonomy" id="61819"/>
    <lineage>
        <taxon>Eukaryota</taxon>
        <taxon>Metazoa</taxon>
        <taxon>Chordata</taxon>
        <taxon>Craniata</taxon>
        <taxon>Vertebrata</taxon>
        <taxon>Euteleostomi</taxon>
        <taxon>Actinopterygii</taxon>
        <taxon>Neopterygii</taxon>
        <taxon>Teleostei</taxon>
        <taxon>Neoteleostei</taxon>
        <taxon>Acanthomorphata</taxon>
        <taxon>Ovalentaria</taxon>
        <taxon>Cichlomorphae</taxon>
        <taxon>Cichliformes</taxon>
        <taxon>Cichlidae</taxon>
        <taxon>New World cichlids</taxon>
        <taxon>Cichlasomatinae</taxon>
        <taxon>Heroini</taxon>
        <taxon>Amphilophus</taxon>
    </lineage>
</organism>
<evidence type="ECO:0000313" key="4">
    <source>
        <dbReference type="Ensembl" id="ENSACIP00000009664.1"/>
    </source>
</evidence>
<accession>A0A3Q0RBX0</accession>
<evidence type="ECO:0000259" key="3">
    <source>
        <dbReference type="Pfam" id="PF07654"/>
    </source>
</evidence>
<dbReference type="AlphaFoldDB" id="A0A3Q0RBX0"/>
<dbReference type="Gene3D" id="2.60.40.10">
    <property type="entry name" value="Immunoglobulins"/>
    <property type="match status" value="1"/>
</dbReference>
<reference evidence="4" key="2">
    <citation type="submission" date="2025-09" db="UniProtKB">
        <authorList>
            <consortium name="Ensembl"/>
        </authorList>
    </citation>
    <scope>IDENTIFICATION</scope>
</reference>
<dbReference type="InterPro" id="IPR003597">
    <property type="entry name" value="Ig_C1-set"/>
</dbReference>
<evidence type="ECO:0000256" key="2">
    <source>
        <dbReference type="SAM" id="SignalP"/>
    </source>
</evidence>
<dbReference type="InterPro" id="IPR050160">
    <property type="entry name" value="MHC/Immunoglobulin"/>
</dbReference>
<dbReference type="Pfam" id="PF07654">
    <property type="entry name" value="C1-set"/>
    <property type="match status" value="1"/>
</dbReference>
<feature type="signal peptide" evidence="2">
    <location>
        <begin position="1"/>
        <end position="19"/>
    </location>
</feature>
<dbReference type="GeneTree" id="ENSGT00940000165013"/>
<dbReference type="InterPro" id="IPR036179">
    <property type="entry name" value="Ig-like_dom_sf"/>
</dbReference>
<dbReference type="Proteomes" id="UP000261340">
    <property type="component" value="Unplaced"/>
</dbReference>
<dbReference type="PROSITE" id="PS00290">
    <property type="entry name" value="IG_MHC"/>
    <property type="match status" value="1"/>
</dbReference>
<proteinExistence type="predicted"/>